<proteinExistence type="predicted"/>
<reference evidence="1 2" key="1">
    <citation type="submission" date="2020-08" db="EMBL/GenBank/DDBJ databases">
        <title>Genomic Encyclopedia of Type Strains, Phase IV (KMG-IV): sequencing the most valuable type-strain genomes for metagenomic binning, comparative biology and taxonomic classification.</title>
        <authorList>
            <person name="Goeker M."/>
        </authorList>
    </citation>
    <scope>NUCLEOTIDE SEQUENCE [LARGE SCALE GENOMIC DNA]</scope>
    <source>
        <strain evidence="1 2">DSM 19371</strain>
    </source>
</reference>
<dbReference type="Proteomes" id="UP000590524">
    <property type="component" value="Unassembled WGS sequence"/>
</dbReference>
<sequence>MTDAVKMAIERIKARFHPHYGIDGASDSKQLASDCQTLISALEQAGEPVAPKVMLSLVEARRIVDALVEHCRGADFSCDMKAATKDVMRLVNVDMRLCRHQAQPGISRSQRPDLQAWQDAQSEYFDDTIIGIVMEYAEWRDAQQPTEAPLPTLQRLGQEFDAGEGLEPGHVQWHSSEEDGDPDVGIMIGLGGGKELWLGELLDIEGGGMGFSVYGPEKIAVASLSDWDEVRDIIEQHIAPALAHPPQSHDTPVEKRKCYLHEWTPNELLSGRISGLKIDAGEIWKYSHTDTDDDGEYDLFCRPQSRGQAFDGEGEGFAIGDPVEKFTGEAIWHGVIVASYLTTKGKHRYVVEVEPQGFQMIAVPTQLRALAASQSADRYAMHPDVAASQKGDE</sequence>
<gene>
    <name evidence="1" type="ORF">GGQ90_001799</name>
</gene>
<evidence type="ECO:0000313" key="2">
    <source>
        <dbReference type="Proteomes" id="UP000590524"/>
    </source>
</evidence>
<keyword evidence="2" id="KW-1185">Reference proteome</keyword>
<dbReference type="AlphaFoldDB" id="A0A7W6LPC3"/>
<evidence type="ECO:0000313" key="1">
    <source>
        <dbReference type="EMBL" id="MBB4148021.1"/>
    </source>
</evidence>
<accession>A0A7W6LPC3</accession>
<comment type="caution">
    <text evidence="1">The sequence shown here is derived from an EMBL/GenBank/DDBJ whole genome shotgun (WGS) entry which is preliminary data.</text>
</comment>
<dbReference type="EMBL" id="JACIEU010000006">
    <property type="protein sequence ID" value="MBB4148021.1"/>
    <property type="molecule type" value="Genomic_DNA"/>
</dbReference>
<name>A0A7W6LPC3_9SPHN</name>
<organism evidence="1 2">
    <name type="scientific">Sphingobium scionense</name>
    <dbReference type="NCBI Taxonomy" id="1404341"/>
    <lineage>
        <taxon>Bacteria</taxon>
        <taxon>Pseudomonadati</taxon>
        <taxon>Pseudomonadota</taxon>
        <taxon>Alphaproteobacteria</taxon>
        <taxon>Sphingomonadales</taxon>
        <taxon>Sphingomonadaceae</taxon>
        <taxon>Sphingobium</taxon>
    </lineage>
</organism>
<dbReference type="RefSeq" id="WP_188081799.1">
    <property type="nucleotide sequence ID" value="NZ_JACIEU010000006.1"/>
</dbReference>
<protein>
    <submittedName>
        <fullName evidence="1">Uncharacterized protein</fullName>
    </submittedName>
</protein>